<dbReference type="Gene3D" id="3.50.70.10">
    <property type="match status" value="1"/>
</dbReference>
<dbReference type="InterPro" id="IPR016087">
    <property type="entry name" value="Chalcone_isomerase"/>
</dbReference>
<accession>A0A5A8F4W7</accession>
<evidence type="ECO:0000313" key="3">
    <source>
        <dbReference type="EMBL" id="KAA0259027.1"/>
    </source>
</evidence>
<dbReference type="InterPro" id="IPR036298">
    <property type="entry name" value="Chalcone_isomerase_sf"/>
</dbReference>
<dbReference type="PANTHER" id="PTHR47589:SF5">
    <property type="entry name" value="CHALCONE ISOMERASE DOMAIN-CONTAINING PROTEIN"/>
    <property type="match status" value="1"/>
</dbReference>
<dbReference type="InterPro" id="IPR016088">
    <property type="entry name" value="Chalcone_isomerase_3-sand"/>
</dbReference>
<sequence length="182" mass="20333">MKKLLMLLLSCLILASTLQAKDVSGISIPDGYDLGGKSLVLNGTGYRKKFFIKVYIGALYLEKKSSNFEEISNQNPIVIKMHFLYKKVKAKQMQDAFKEGLEKSYPNLAESDVVKKFLNTFNFDVVKGDDIDLVLETDKVTVIHNGNKISEIKSKELAKAILEIYIGDKPADKNLKKGLLGV</sequence>
<dbReference type="Proteomes" id="UP000322876">
    <property type="component" value="Unassembled WGS sequence"/>
</dbReference>
<dbReference type="AlphaFoldDB" id="A0A5A8F4W7"/>
<comment type="caution">
    <text evidence="3">The sequence shown here is derived from an EMBL/GenBank/DDBJ whole genome shotgun (WGS) entry which is preliminary data.</text>
</comment>
<feature type="chain" id="PRO_5022740270" description="Chalcone isomerase domain-containing protein" evidence="1">
    <location>
        <begin position="21"/>
        <end position="182"/>
    </location>
</feature>
<dbReference type="Pfam" id="PF16036">
    <property type="entry name" value="Chalcone_3"/>
    <property type="match status" value="1"/>
</dbReference>
<proteinExistence type="predicted"/>
<evidence type="ECO:0000259" key="2">
    <source>
        <dbReference type="Pfam" id="PF16036"/>
    </source>
</evidence>
<dbReference type="InterPro" id="IPR044228">
    <property type="entry name" value="FAP1"/>
</dbReference>
<evidence type="ECO:0000256" key="1">
    <source>
        <dbReference type="SAM" id="SignalP"/>
    </source>
</evidence>
<feature type="domain" description="Chalcone isomerase" evidence="2">
    <location>
        <begin position="20"/>
        <end position="181"/>
    </location>
</feature>
<evidence type="ECO:0000313" key="4">
    <source>
        <dbReference type="Proteomes" id="UP000322876"/>
    </source>
</evidence>
<dbReference type="GO" id="GO:0016872">
    <property type="term" value="F:intramolecular lyase activity"/>
    <property type="evidence" value="ECO:0007669"/>
    <property type="project" value="InterPro"/>
</dbReference>
<feature type="signal peptide" evidence="1">
    <location>
        <begin position="1"/>
        <end position="20"/>
    </location>
</feature>
<dbReference type="SUPFAM" id="SSF54626">
    <property type="entry name" value="Chalcone isomerase"/>
    <property type="match status" value="1"/>
</dbReference>
<name>A0A5A8F4W7_9BACT</name>
<keyword evidence="1" id="KW-0732">Signal</keyword>
<dbReference type="OrthoDB" id="9795336at2"/>
<reference evidence="3 4" key="1">
    <citation type="submission" date="2019-06" db="EMBL/GenBank/DDBJ databases">
        <title>Genomic insights into carbon and energy metabolism of Deferribacter autotrophicus revealed new metabolic traits in the phylum Deferribacteres.</title>
        <authorList>
            <person name="Slobodkin A.I."/>
            <person name="Slobodkina G.B."/>
            <person name="Allioux M."/>
            <person name="Alain K."/>
            <person name="Jebbar M."/>
            <person name="Shadrin V."/>
            <person name="Kublanov I.V."/>
            <person name="Toshchakov S.V."/>
            <person name="Bonch-Osmolovskaya E.A."/>
        </authorList>
    </citation>
    <scope>NUCLEOTIDE SEQUENCE [LARGE SCALE GENOMIC DNA]</scope>
    <source>
        <strain evidence="3 4">SL50</strain>
    </source>
</reference>
<dbReference type="RefSeq" id="WP_149265784.1">
    <property type="nucleotide sequence ID" value="NZ_VFJB01000003.1"/>
</dbReference>
<gene>
    <name evidence="3" type="ORF">FHQ18_03495</name>
</gene>
<protein>
    <recommendedName>
        <fullName evidence="2">Chalcone isomerase domain-containing protein</fullName>
    </recommendedName>
</protein>
<dbReference type="EMBL" id="VFJB01000003">
    <property type="protein sequence ID" value="KAA0259027.1"/>
    <property type="molecule type" value="Genomic_DNA"/>
</dbReference>
<dbReference type="PANTHER" id="PTHR47589">
    <property type="entry name" value="FATTY-ACID-BINDING PROTEIN 1"/>
    <property type="match status" value="1"/>
</dbReference>
<organism evidence="3 4">
    <name type="scientific">Deferribacter autotrophicus</name>
    <dbReference type="NCBI Taxonomy" id="500465"/>
    <lineage>
        <taxon>Bacteria</taxon>
        <taxon>Pseudomonadati</taxon>
        <taxon>Deferribacterota</taxon>
        <taxon>Deferribacteres</taxon>
        <taxon>Deferribacterales</taxon>
        <taxon>Deferribacteraceae</taxon>
        <taxon>Deferribacter</taxon>
    </lineage>
</organism>
<keyword evidence="4" id="KW-1185">Reference proteome</keyword>